<dbReference type="AlphaFoldDB" id="A0A5B1M110"/>
<evidence type="ECO:0000313" key="4">
    <source>
        <dbReference type="Proteomes" id="UP000324351"/>
    </source>
</evidence>
<dbReference type="Proteomes" id="UP000324351">
    <property type="component" value="Unassembled WGS sequence"/>
</dbReference>
<reference evidence="3 4" key="2">
    <citation type="submission" date="2019-09" db="EMBL/GenBank/DDBJ databases">
        <authorList>
            <person name="Jin C."/>
        </authorList>
    </citation>
    <scope>NUCLEOTIDE SEQUENCE [LARGE SCALE GENOMIC DNA]</scope>
    <source>
        <strain evidence="3 4">BN140041</strain>
    </source>
</reference>
<evidence type="ECO:0000256" key="1">
    <source>
        <dbReference type="ARBA" id="ARBA00004370"/>
    </source>
</evidence>
<sequence>MSTLQGLRTATAVLVGAAVAAIATVLVAPPSSVPSPSDRLNVAVVDADATAEVVTAVEDGLGRILVYDYRHPHRAEKPAASFLTGAASEQYQQIYDVLAAVGPRQKLIHRSTVSRVGVQRLTGSSAELLVFLDQETVRTTDGSVNRAPAQIRVEAVRTDDGWRVSSIELL</sequence>
<evidence type="ECO:0008006" key="5">
    <source>
        <dbReference type="Google" id="ProtNLM"/>
    </source>
</evidence>
<dbReference type="PANTHER" id="PTHR37042">
    <property type="entry name" value="OUTER MEMBRANE PROTEIN RV1973"/>
    <property type="match status" value="1"/>
</dbReference>
<dbReference type="RefSeq" id="WP_149751214.1">
    <property type="nucleotide sequence ID" value="NZ_VUJW01000009.1"/>
</dbReference>
<accession>A0A5B1M110</accession>
<name>A0A5B1M110_9ACTN</name>
<dbReference type="GO" id="GO:0016020">
    <property type="term" value="C:membrane"/>
    <property type="evidence" value="ECO:0007669"/>
    <property type="project" value="UniProtKB-SubCell"/>
</dbReference>
<comment type="caution">
    <text evidence="3">The sequence shown here is derived from an EMBL/GenBank/DDBJ whole genome shotgun (WGS) entry which is preliminary data.</text>
</comment>
<evidence type="ECO:0000313" key="3">
    <source>
        <dbReference type="EMBL" id="KAA1426138.1"/>
    </source>
</evidence>
<keyword evidence="4" id="KW-1185">Reference proteome</keyword>
<dbReference type="EMBL" id="VUJW01000009">
    <property type="protein sequence ID" value="KAA1426138.1"/>
    <property type="molecule type" value="Genomic_DNA"/>
</dbReference>
<keyword evidence="2" id="KW-0472">Membrane</keyword>
<reference evidence="3 4" key="1">
    <citation type="submission" date="2019-09" db="EMBL/GenBank/DDBJ databases">
        <title>Nocardioides panacisoli sp. nov., isolated from the soil of a ginseng field.</title>
        <authorList>
            <person name="Cho C."/>
        </authorList>
    </citation>
    <scope>NUCLEOTIDE SEQUENCE [LARGE SCALE GENOMIC DNA]</scope>
    <source>
        <strain evidence="3 4">BN140041</strain>
    </source>
</reference>
<dbReference type="PANTHER" id="PTHR37042:SF4">
    <property type="entry name" value="OUTER MEMBRANE PROTEIN RV1973"/>
    <property type="match status" value="1"/>
</dbReference>
<comment type="subcellular location">
    <subcellularLocation>
        <location evidence="1">Membrane</location>
    </subcellularLocation>
</comment>
<gene>
    <name evidence="3" type="ORF">F0U47_14585</name>
</gene>
<proteinExistence type="predicted"/>
<evidence type="ECO:0000256" key="2">
    <source>
        <dbReference type="ARBA" id="ARBA00023136"/>
    </source>
</evidence>
<protein>
    <recommendedName>
        <fullName evidence="5">SnoaL-like domain-containing protein</fullName>
    </recommendedName>
</protein>
<organism evidence="3 4">
    <name type="scientific">Nocardioides antri</name>
    <dbReference type="NCBI Taxonomy" id="2607659"/>
    <lineage>
        <taxon>Bacteria</taxon>
        <taxon>Bacillati</taxon>
        <taxon>Actinomycetota</taxon>
        <taxon>Actinomycetes</taxon>
        <taxon>Propionibacteriales</taxon>
        <taxon>Nocardioidaceae</taxon>
        <taxon>Nocardioides</taxon>
    </lineage>
</organism>